<proteinExistence type="predicted"/>
<evidence type="ECO:0000313" key="2">
    <source>
        <dbReference type="Proteomes" id="UP000095281"/>
    </source>
</evidence>
<feature type="region of interest" description="Disordered" evidence="1">
    <location>
        <begin position="1412"/>
        <end position="1435"/>
    </location>
</feature>
<dbReference type="PANTHER" id="PTHR20916:SF18">
    <property type="entry name" value="IPT_TIG DOMAIN-CONTAINING PROTEIN"/>
    <property type="match status" value="1"/>
</dbReference>
<evidence type="ECO:0000313" key="3">
    <source>
        <dbReference type="WBParaSite" id="MhA1_Contig1589.frz3.fgene2"/>
    </source>
</evidence>
<feature type="region of interest" description="Disordered" evidence="1">
    <location>
        <begin position="1256"/>
        <end position="1357"/>
    </location>
</feature>
<feature type="compositionally biased region" description="Low complexity" evidence="1">
    <location>
        <begin position="1041"/>
        <end position="1056"/>
    </location>
</feature>
<keyword evidence="2" id="KW-1185">Reference proteome</keyword>
<reference evidence="3" key="1">
    <citation type="submission" date="2016-11" db="UniProtKB">
        <authorList>
            <consortium name="WormBaseParasite"/>
        </authorList>
    </citation>
    <scope>IDENTIFICATION</scope>
</reference>
<feature type="compositionally biased region" description="Polar residues" evidence="1">
    <location>
        <begin position="769"/>
        <end position="792"/>
    </location>
</feature>
<feature type="region of interest" description="Disordered" evidence="1">
    <location>
        <begin position="997"/>
        <end position="1056"/>
    </location>
</feature>
<feature type="compositionally biased region" description="Low complexity" evidence="1">
    <location>
        <begin position="716"/>
        <end position="752"/>
    </location>
</feature>
<feature type="region of interest" description="Disordered" evidence="1">
    <location>
        <begin position="631"/>
        <end position="657"/>
    </location>
</feature>
<feature type="compositionally biased region" description="Low complexity" evidence="1">
    <location>
        <begin position="1340"/>
        <end position="1355"/>
    </location>
</feature>
<dbReference type="PANTHER" id="PTHR20916">
    <property type="entry name" value="CYSTEINE AND GLYCINE-RICH PROTEIN 2 BINDING PROTEIN"/>
    <property type="match status" value="1"/>
</dbReference>
<sequence>MSRFFWQSPNSTSIANIQNSSFATGSSIQTQITPNHLATLQQQQQQILAVHHQQQQQQYQQQQQTPTASVAAVQQAHAAAVAANGSVGQPQSAIHATLMQQMAAVAAAAQQQQHPHSQQSTNTAAGLQAVMQQQLQQTAAAAAAGSATHPMAAALAQASGKNAQYVASIQQQHQQQQQQQAAVAAAAAASAGSNTSMSVSLPPGMAVAVQHPQIVSNVGQNASANNAGQLVPSSATPSLAWPIFQPIVHIPFFDMATYQKVNLDVQPSAMANGMDLPLSDINTLRFFFNFGVQHARAILLRQHINSQQQQQQQQQLALLHNAGTGGQAGQELNNANEQLQMQQKLLMQQNILNNQMTIVDNNSNVEGNRVVCGQTIQYNTNLPINEQIGQNIYKYNQNCQDINMSWQVNASSNGGNTPQGLILMQQNQNGGEGGGEMSQQIVGIGQIIGGNGGIINSNNNNNTGQINYGRTETPGNGGRVNEMGGGNGGVNIIMNENQIGKFNNRGNIPTKFYGNKKSVNVIGQQLLQERAQSDAAAVAAAAASISEKNSNGSNNTNAGGVANNAAAAAAQLLHGGIVGFQNQLQMNQLVIYSFFKFTINALIFQAALMASQQSQQNAKLASLSNNGVDSSADLGSGNVGAAGQQLRSSSQQNTTQQQTQLAAMQQLLLQQQQQHQLTAVLAAQQQQQEQQQADVNSAGHQRQTPLNDLVRSHFLNSTANSNGNNNGNNANNGNSVNRTPNSTPSNHSNNQGNGHGGGSTNGTPRPINGRNSVNGSQQQTTLSGNASVSPKTGSVGVPTDPAPRKQSMILSNPLNAELGELKQRGLNALRSPEAMSDGLQKRLIEMAATLTSTIVAPMSSSGGVGGGSGNGNGGNLISTGGGFCNGSGNVPPAVLLQQQQQIYQHQQQLLQQQSLQQQLIQAQQQQQIGPVSSQNQQTSLANNFSNAVSNQRSQSNNGQQQLQHNTSLLQSMIPSAETEGAPSLLAATEMHYTETFRQEGGNKKIKPATPQSGRQPPELEVGAGLNQRRKSGMNIKEEKPSTPQSTSPPSTQSSALTTTAISTSAMMNYMSNILTNARSHLQGQGLGICYDQNGNQIDYSSRPIDPIFRKAREELSHSPNLSAASVAGAATSLSLSQVTNMNVSNAIPVASVASTASSTGENTLTTSAVGGDLGILSRTCLIGISDTNRRGSIGGAQQLASAQQMTVQQPIPLTTALYPGNLTPQQLQQHYFQLQQQQQLQHFQQLQAQLQQQQQLQQGMDNNNTSLDGSKKRVHGASGIGSEEGPSPSKSARSSFGNSGIELTQERQTCTSSSADLVVDTNNVQCSSGPQQLEREEISNNDNSINIIDGNISDSSKQKLNENVEDDDFNGNDDNNLINVVVQDNEDEGERAATVLEQGNNNNSMVANIRAQNEEIDSPSNGKQLRIVEDEEDDQ</sequence>
<evidence type="ECO:0000256" key="1">
    <source>
        <dbReference type="SAM" id="MobiDB-lite"/>
    </source>
</evidence>
<feature type="compositionally biased region" description="Polar residues" evidence="1">
    <location>
        <begin position="1293"/>
        <end position="1331"/>
    </location>
</feature>
<dbReference type="WBParaSite" id="MhA1_Contig1589.frz3.fgene2">
    <property type="protein sequence ID" value="MhA1_Contig1589.frz3.fgene2"/>
    <property type="gene ID" value="MhA1_Contig1589.frz3.fgene2"/>
</dbReference>
<organism evidence="2 3">
    <name type="scientific">Meloidogyne hapla</name>
    <name type="common">Root-knot nematode worm</name>
    <dbReference type="NCBI Taxonomy" id="6305"/>
    <lineage>
        <taxon>Eukaryota</taxon>
        <taxon>Metazoa</taxon>
        <taxon>Ecdysozoa</taxon>
        <taxon>Nematoda</taxon>
        <taxon>Chromadorea</taxon>
        <taxon>Rhabditida</taxon>
        <taxon>Tylenchina</taxon>
        <taxon>Tylenchomorpha</taxon>
        <taxon>Tylenchoidea</taxon>
        <taxon>Meloidogynidae</taxon>
        <taxon>Meloidogyninae</taxon>
        <taxon>Meloidogyne</taxon>
    </lineage>
</organism>
<feature type="compositionally biased region" description="Low complexity" evidence="1">
    <location>
        <begin position="1276"/>
        <end position="1292"/>
    </location>
</feature>
<protein>
    <submittedName>
        <fullName evidence="3">Uncharacterized protein</fullName>
    </submittedName>
</protein>
<feature type="compositionally biased region" description="Polar residues" evidence="1">
    <location>
        <begin position="1259"/>
        <end position="1268"/>
    </location>
</feature>
<name>A0A1I8B833_MELHA</name>
<feature type="compositionally biased region" description="Low complexity" evidence="1">
    <location>
        <begin position="644"/>
        <end position="657"/>
    </location>
</feature>
<accession>A0A1I8B833</accession>
<feature type="region of interest" description="Disordered" evidence="1">
    <location>
        <begin position="716"/>
        <end position="807"/>
    </location>
</feature>
<dbReference type="Proteomes" id="UP000095281">
    <property type="component" value="Unplaced"/>
</dbReference>